<dbReference type="Pfam" id="PF01850">
    <property type="entry name" value="PIN"/>
    <property type="match status" value="1"/>
</dbReference>
<accession>A0A430UX09</accession>
<name>A0A430UX09_THESC</name>
<comment type="caution">
    <text evidence="2">The sequence shown here is derived from an EMBL/GenBank/DDBJ whole genome shotgun (WGS) entry which is preliminary data.</text>
</comment>
<dbReference type="SUPFAM" id="SSF88723">
    <property type="entry name" value="PIN domain-like"/>
    <property type="match status" value="1"/>
</dbReference>
<dbReference type="EMBL" id="PEMJ01000255">
    <property type="protein sequence ID" value="RTI13909.1"/>
    <property type="molecule type" value="Genomic_DNA"/>
</dbReference>
<dbReference type="InterPro" id="IPR002716">
    <property type="entry name" value="PIN_dom"/>
</dbReference>
<organism evidence="2 3">
    <name type="scientific">Thermus scotoductus</name>
    <dbReference type="NCBI Taxonomy" id="37636"/>
    <lineage>
        <taxon>Bacteria</taxon>
        <taxon>Thermotogati</taxon>
        <taxon>Deinococcota</taxon>
        <taxon>Deinococci</taxon>
        <taxon>Thermales</taxon>
        <taxon>Thermaceae</taxon>
        <taxon>Thermus</taxon>
    </lineage>
</organism>
<gene>
    <name evidence="2" type="ORF">CSW27_08010</name>
</gene>
<dbReference type="RefSeq" id="WP_015717883.1">
    <property type="nucleotide sequence ID" value="NZ_PEMJ01000255.1"/>
</dbReference>
<evidence type="ECO:0000313" key="3">
    <source>
        <dbReference type="Proteomes" id="UP000287155"/>
    </source>
</evidence>
<dbReference type="AlphaFoldDB" id="A0A430UX09"/>
<dbReference type="Proteomes" id="UP000287155">
    <property type="component" value="Unassembled WGS sequence"/>
</dbReference>
<sequence length="139" mass="15718">MIEPPEFVDTNVLVSAYDRSSPAKRERALALLEHLMVERRLALSLQVLQEFYVVTTRKLQAPLSPEVARQILTDLGKAWVHEPTLGDVLKATHLAERHRISFWDALILQSARALKAQVVWSEDLHPGVYGGLEVRNPFA</sequence>
<evidence type="ECO:0000313" key="2">
    <source>
        <dbReference type="EMBL" id="RTI13909.1"/>
    </source>
</evidence>
<feature type="domain" description="PIN" evidence="1">
    <location>
        <begin position="7"/>
        <end position="123"/>
    </location>
</feature>
<evidence type="ECO:0000259" key="1">
    <source>
        <dbReference type="Pfam" id="PF01850"/>
    </source>
</evidence>
<reference evidence="2 3" key="1">
    <citation type="journal article" date="2019" name="Extremophiles">
        <title>Biogeography of thermophiles and predominance of Thermus scotoductus in domestic water heaters.</title>
        <authorList>
            <person name="Wilpiszeski R.L."/>
            <person name="Zhang Z."/>
            <person name="House C.H."/>
        </authorList>
    </citation>
    <scope>NUCLEOTIDE SEQUENCE [LARGE SCALE GENOMIC DNA]</scope>
    <source>
        <strain evidence="2 3">14_S14</strain>
    </source>
</reference>
<dbReference type="CDD" id="cd18692">
    <property type="entry name" value="PIN_VapC-like"/>
    <property type="match status" value="1"/>
</dbReference>
<dbReference type="InterPro" id="IPR029060">
    <property type="entry name" value="PIN-like_dom_sf"/>
</dbReference>
<proteinExistence type="predicted"/>
<dbReference type="Gene3D" id="3.40.50.1010">
    <property type="entry name" value="5'-nuclease"/>
    <property type="match status" value="1"/>
</dbReference>
<protein>
    <submittedName>
        <fullName evidence="2">PIN domain-containing protein</fullName>
    </submittedName>
</protein>